<organism evidence="1">
    <name type="scientific">Thermus caliditerrae</name>
    <dbReference type="NCBI Taxonomy" id="1330700"/>
    <lineage>
        <taxon>Bacteria</taxon>
        <taxon>Thermotogati</taxon>
        <taxon>Deinococcota</taxon>
        <taxon>Deinococci</taxon>
        <taxon>Thermales</taxon>
        <taxon>Thermaceae</taxon>
        <taxon>Thermus</taxon>
    </lineage>
</organism>
<reference evidence="1" key="1">
    <citation type="journal article" date="2020" name="mSystems">
        <title>Genome- and Community-Level Interaction Insights into Carbon Utilization and Element Cycling Functions of Hydrothermarchaeota in Hydrothermal Sediment.</title>
        <authorList>
            <person name="Zhou Z."/>
            <person name="Liu Y."/>
            <person name="Xu W."/>
            <person name="Pan J."/>
            <person name="Luo Z.H."/>
            <person name="Li M."/>
        </authorList>
    </citation>
    <scope>NUCLEOTIDE SEQUENCE [LARGE SCALE GENOMIC DNA]</scope>
    <source>
        <strain evidence="1">SpSt-1071</strain>
    </source>
</reference>
<gene>
    <name evidence="1" type="ORF">ENM28_05510</name>
</gene>
<dbReference type="EMBL" id="DRXE01000206">
    <property type="protein sequence ID" value="HHM68152.1"/>
    <property type="molecule type" value="Genomic_DNA"/>
</dbReference>
<comment type="caution">
    <text evidence="1">The sequence shown here is derived from an EMBL/GenBank/DDBJ whole genome shotgun (WGS) entry which is preliminary data.</text>
</comment>
<protein>
    <submittedName>
        <fullName evidence="1">Uncharacterized protein</fullName>
    </submittedName>
</protein>
<dbReference type="AlphaFoldDB" id="A0A7C5VI38"/>
<accession>A0A7C5VI38</accession>
<name>A0A7C5VI38_9DEIN</name>
<sequence>MSRKVIWGLLVSLAVGGALSEGQVLLGGALSLLARQAGYTPVLELSPGDILRPVTLPDNTRGKEEETVRNLLEEVAPGKYEVLLEGKVLTVRPKEVRTVPARLVLLGPETLGESLEIPEIAASAVVQEQVQATDELSLTLNPGEITCVEAAGNAVCLRPFAFAGEGEVAVELAGRTLKVHYRIEAGPPVLRRVSLDGSYASLKVRAAGSPIPSVLPPSSTPALPGGRWALTEKAPASPGVILWEGFRLEGVRGGSWVTPGRTCVKERVVRFLSAARGAGVKAGVEAVNGSCYRLFVKDSPAGKTLLNRLGLSSVGLR</sequence>
<evidence type="ECO:0000313" key="1">
    <source>
        <dbReference type="EMBL" id="HHM68152.1"/>
    </source>
</evidence>
<proteinExistence type="predicted"/>